<name>A0ABW4J1C9_9ACTN</name>
<feature type="region of interest" description="Disordered" evidence="2">
    <location>
        <begin position="35"/>
        <end position="64"/>
    </location>
</feature>
<proteinExistence type="predicted"/>
<evidence type="ECO:0000313" key="3">
    <source>
        <dbReference type="EMBL" id="MFD1662697.1"/>
    </source>
</evidence>
<organism evidence="3 4">
    <name type="scientific">Streptomyces caeni</name>
    <dbReference type="NCBI Taxonomy" id="2307231"/>
    <lineage>
        <taxon>Bacteria</taxon>
        <taxon>Bacillati</taxon>
        <taxon>Actinomycetota</taxon>
        <taxon>Actinomycetes</taxon>
        <taxon>Kitasatosporales</taxon>
        <taxon>Streptomycetaceae</taxon>
        <taxon>Streptomyces</taxon>
    </lineage>
</organism>
<keyword evidence="4" id="KW-1185">Reference proteome</keyword>
<sequence>MKGDRLYALYLLALTMGLRKGEQLGLRWDAVDLEKGESPSHVRGLSPARSTTAAPPRPRPIGGR</sequence>
<keyword evidence="1" id="KW-0233">DNA recombination</keyword>
<evidence type="ECO:0000256" key="1">
    <source>
        <dbReference type="ARBA" id="ARBA00023172"/>
    </source>
</evidence>
<accession>A0ABW4J1C9</accession>
<evidence type="ECO:0008006" key="5">
    <source>
        <dbReference type="Google" id="ProtNLM"/>
    </source>
</evidence>
<dbReference type="SUPFAM" id="SSF56349">
    <property type="entry name" value="DNA breaking-rejoining enzymes"/>
    <property type="match status" value="1"/>
</dbReference>
<dbReference type="Proteomes" id="UP001597261">
    <property type="component" value="Unassembled WGS sequence"/>
</dbReference>
<dbReference type="EMBL" id="JBHUDX010000100">
    <property type="protein sequence ID" value="MFD1662697.1"/>
    <property type="molecule type" value="Genomic_DNA"/>
</dbReference>
<evidence type="ECO:0000256" key="2">
    <source>
        <dbReference type="SAM" id="MobiDB-lite"/>
    </source>
</evidence>
<dbReference type="InterPro" id="IPR011010">
    <property type="entry name" value="DNA_brk_join_enz"/>
</dbReference>
<protein>
    <recommendedName>
        <fullName evidence="5">Tyr recombinase domain-containing protein</fullName>
    </recommendedName>
</protein>
<evidence type="ECO:0000313" key="4">
    <source>
        <dbReference type="Proteomes" id="UP001597261"/>
    </source>
</evidence>
<gene>
    <name evidence="3" type="ORF">ACFSL4_32140</name>
</gene>
<comment type="caution">
    <text evidence="3">The sequence shown here is derived from an EMBL/GenBank/DDBJ whole genome shotgun (WGS) entry which is preliminary data.</text>
</comment>
<dbReference type="Gene3D" id="1.10.443.10">
    <property type="entry name" value="Intergrase catalytic core"/>
    <property type="match status" value="1"/>
</dbReference>
<reference evidence="4" key="1">
    <citation type="journal article" date="2019" name="Int. J. Syst. Evol. Microbiol.">
        <title>The Global Catalogue of Microorganisms (GCM) 10K type strain sequencing project: providing services to taxonomists for standard genome sequencing and annotation.</title>
        <authorList>
            <consortium name="The Broad Institute Genomics Platform"/>
            <consortium name="The Broad Institute Genome Sequencing Center for Infectious Disease"/>
            <person name="Wu L."/>
            <person name="Ma J."/>
        </authorList>
    </citation>
    <scope>NUCLEOTIDE SEQUENCE [LARGE SCALE GENOMIC DNA]</scope>
    <source>
        <strain evidence="4">CGMCC 1.12470</strain>
    </source>
</reference>
<feature type="compositionally biased region" description="Pro residues" evidence="2">
    <location>
        <begin position="55"/>
        <end position="64"/>
    </location>
</feature>
<dbReference type="InterPro" id="IPR013762">
    <property type="entry name" value="Integrase-like_cat_sf"/>
</dbReference>
<dbReference type="RefSeq" id="WP_381090835.1">
    <property type="nucleotide sequence ID" value="NZ_JBHUDX010000100.1"/>
</dbReference>